<reference evidence="1 2" key="1">
    <citation type="journal article" date="2024" name="Nat. Commun.">
        <title>Phylogenomics reveals the evolutionary origins of lichenization in chlorophyte algae.</title>
        <authorList>
            <person name="Puginier C."/>
            <person name="Libourel C."/>
            <person name="Otte J."/>
            <person name="Skaloud P."/>
            <person name="Haon M."/>
            <person name="Grisel S."/>
            <person name="Petersen M."/>
            <person name="Berrin J.G."/>
            <person name="Delaux P.M."/>
            <person name="Dal Grande F."/>
            <person name="Keller J."/>
        </authorList>
    </citation>
    <scope>NUCLEOTIDE SEQUENCE [LARGE SCALE GENOMIC DNA]</scope>
    <source>
        <strain evidence="1 2">SAG 216-7</strain>
    </source>
</reference>
<keyword evidence="2" id="KW-1185">Reference proteome</keyword>
<evidence type="ECO:0000313" key="1">
    <source>
        <dbReference type="EMBL" id="KAK9901097.1"/>
    </source>
</evidence>
<evidence type="ECO:0000313" key="2">
    <source>
        <dbReference type="Proteomes" id="UP001491310"/>
    </source>
</evidence>
<organism evidence="1 2">
    <name type="scientific">Coccomyxa subellipsoidea</name>
    <dbReference type="NCBI Taxonomy" id="248742"/>
    <lineage>
        <taxon>Eukaryota</taxon>
        <taxon>Viridiplantae</taxon>
        <taxon>Chlorophyta</taxon>
        <taxon>core chlorophytes</taxon>
        <taxon>Trebouxiophyceae</taxon>
        <taxon>Trebouxiophyceae incertae sedis</taxon>
        <taxon>Coccomyxaceae</taxon>
        <taxon>Coccomyxa</taxon>
    </lineage>
</organism>
<sequence length="155" mass="16932">MDCDHSTDQSDQNEVKFSAHVIAVPLRHKEDTVAYSFLCDCADMRDGLDILRGTDSRNSTKQNGTAQPDHVCTAGQCVQCIQSLLCVQLTCLSGSVTASRVLLHEVQLHRVGLWPLAIIVLPTAPSVLIASRQPVEIAQSVSTLGQLRIPWRWAG</sequence>
<gene>
    <name evidence="1" type="ORF">WJX75_004397</name>
</gene>
<comment type="caution">
    <text evidence="1">The sequence shown here is derived from an EMBL/GenBank/DDBJ whole genome shotgun (WGS) entry which is preliminary data.</text>
</comment>
<protein>
    <submittedName>
        <fullName evidence="1">Uncharacterized protein</fullName>
    </submittedName>
</protein>
<dbReference type="EMBL" id="JALJOT010000019">
    <property type="protein sequence ID" value="KAK9901097.1"/>
    <property type="molecule type" value="Genomic_DNA"/>
</dbReference>
<name>A0ABR2YAK1_9CHLO</name>
<accession>A0ABR2YAK1</accession>
<proteinExistence type="predicted"/>
<dbReference type="Proteomes" id="UP001491310">
    <property type="component" value="Unassembled WGS sequence"/>
</dbReference>